<feature type="compositionally biased region" description="Polar residues" evidence="10">
    <location>
        <begin position="14"/>
        <end position="31"/>
    </location>
</feature>
<feature type="region of interest" description="Disordered" evidence="10">
    <location>
        <begin position="1"/>
        <end position="33"/>
    </location>
</feature>
<reference evidence="12 13" key="1">
    <citation type="journal article" date="2017" name="Nat. Ecol. Evol.">
        <title>Scallop genome provides insights into evolution of bilaterian karyotype and development.</title>
        <authorList>
            <person name="Wang S."/>
            <person name="Zhang J."/>
            <person name="Jiao W."/>
            <person name="Li J."/>
            <person name="Xun X."/>
            <person name="Sun Y."/>
            <person name="Guo X."/>
            <person name="Huan P."/>
            <person name="Dong B."/>
            <person name="Zhang L."/>
            <person name="Hu X."/>
            <person name="Sun X."/>
            <person name="Wang J."/>
            <person name="Zhao C."/>
            <person name="Wang Y."/>
            <person name="Wang D."/>
            <person name="Huang X."/>
            <person name="Wang R."/>
            <person name="Lv J."/>
            <person name="Li Y."/>
            <person name="Zhang Z."/>
            <person name="Liu B."/>
            <person name="Lu W."/>
            <person name="Hui Y."/>
            <person name="Liang J."/>
            <person name="Zhou Z."/>
            <person name="Hou R."/>
            <person name="Li X."/>
            <person name="Liu Y."/>
            <person name="Li H."/>
            <person name="Ning X."/>
            <person name="Lin Y."/>
            <person name="Zhao L."/>
            <person name="Xing Q."/>
            <person name="Dou J."/>
            <person name="Li Y."/>
            <person name="Mao J."/>
            <person name="Guo H."/>
            <person name="Dou H."/>
            <person name="Li T."/>
            <person name="Mu C."/>
            <person name="Jiang W."/>
            <person name="Fu Q."/>
            <person name="Fu X."/>
            <person name="Miao Y."/>
            <person name="Liu J."/>
            <person name="Yu Q."/>
            <person name="Li R."/>
            <person name="Liao H."/>
            <person name="Li X."/>
            <person name="Kong Y."/>
            <person name="Jiang Z."/>
            <person name="Chourrout D."/>
            <person name="Li R."/>
            <person name="Bao Z."/>
        </authorList>
    </citation>
    <scope>NUCLEOTIDE SEQUENCE [LARGE SCALE GENOMIC DNA]</scope>
    <source>
        <strain evidence="12 13">PY_sf001</strain>
    </source>
</reference>
<keyword evidence="5" id="KW-0175">Coiled coil</keyword>
<feature type="compositionally biased region" description="Basic and acidic residues" evidence="10">
    <location>
        <begin position="132"/>
        <end position="149"/>
    </location>
</feature>
<evidence type="ECO:0000256" key="5">
    <source>
        <dbReference type="ARBA" id="ARBA00023054"/>
    </source>
</evidence>
<name>A0A210QKP0_MIZYE</name>
<comment type="similarity">
    <text evidence="1 9">Belongs to the Tango11 family.</text>
</comment>
<comment type="caution">
    <text evidence="12">The sequence shown here is derived from an EMBL/GenBank/DDBJ whole genome shotgun (WGS) entry which is preliminary data.</text>
</comment>
<evidence type="ECO:0000256" key="7">
    <source>
        <dbReference type="ARBA" id="ARBA00023136"/>
    </source>
</evidence>
<evidence type="ECO:0000256" key="1">
    <source>
        <dbReference type="ARBA" id="ARBA00009806"/>
    </source>
</evidence>
<dbReference type="STRING" id="6573.A0A210QKP0"/>
<dbReference type="InterPro" id="IPR039433">
    <property type="entry name" value="Mff-like_dom"/>
</dbReference>
<keyword evidence="6 9" id="KW-0496">Mitochondrion</keyword>
<keyword evidence="7 9" id="KW-0472">Membrane</keyword>
<evidence type="ECO:0000256" key="10">
    <source>
        <dbReference type="SAM" id="MobiDB-lite"/>
    </source>
</evidence>
<dbReference type="GO" id="GO:0005777">
    <property type="term" value="C:peroxisome"/>
    <property type="evidence" value="ECO:0007669"/>
    <property type="project" value="UniProtKB-SubCell"/>
</dbReference>
<keyword evidence="4 9" id="KW-1133">Transmembrane helix</keyword>
<evidence type="ECO:0000256" key="3">
    <source>
        <dbReference type="ARBA" id="ARBA00022787"/>
    </source>
</evidence>
<keyword evidence="13" id="KW-1185">Reference proteome</keyword>
<feature type="domain" description="Mff-like" evidence="11">
    <location>
        <begin position="28"/>
        <end position="169"/>
    </location>
</feature>
<dbReference type="InterPro" id="IPR008518">
    <property type="entry name" value="Mff/Tango-11"/>
</dbReference>
<evidence type="ECO:0000256" key="8">
    <source>
        <dbReference type="ARBA" id="ARBA00023140"/>
    </source>
</evidence>
<evidence type="ECO:0000259" key="11">
    <source>
        <dbReference type="Pfam" id="PF05644"/>
    </source>
</evidence>
<feature type="compositionally biased region" description="Basic and acidic residues" evidence="10">
    <location>
        <begin position="1"/>
        <end position="13"/>
    </location>
</feature>
<dbReference type="Pfam" id="PF05644">
    <property type="entry name" value="Miff"/>
    <property type="match status" value="1"/>
</dbReference>
<dbReference type="GO" id="GO:0090314">
    <property type="term" value="P:positive regulation of protein targeting to membrane"/>
    <property type="evidence" value="ECO:0007669"/>
    <property type="project" value="UniProtKB-UniRule"/>
</dbReference>
<dbReference type="OrthoDB" id="5986838at2759"/>
<evidence type="ECO:0000313" key="13">
    <source>
        <dbReference type="Proteomes" id="UP000242188"/>
    </source>
</evidence>
<proteinExistence type="inferred from homology"/>
<comment type="function">
    <text evidence="9">Plays a role in mitochondrial and peroxisomal fission. Promotes the recruitment and association of the fission mediator dynamin-related protein 1 (DNM1L) to the mitochondrial surface.</text>
</comment>
<keyword evidence="3 9" id="KW-1000">Mitochondrion outer membrane</keyword>
<keyword evidence="2 9" id="KW-0812">Transmembrane</keyword>
<accession>A0A210QKP0</accession>
<feature type="transmembrane region" description="Helical" evidence="9">
    <location>
        <begin position="261"/>
        <end position="281"/>
    </location>
</feature>
<evidence type="ECO:0000256" key="4">
    <source>
        <dbReference type="ARBA" id="ARBA00022989"/>
    </source>
</evidence>
<gene>
    <name evidence="12" type="ORF">KP79_PYT23363</name>
</gene>
<dbReference type="EMBL" id="NEDP02003184">
    <property type="protein sequence ID" value="OWF49300.1"/>
    <property type="molecule type" value="Genomic_DNA"/>
</dbReference>
<dbReference type="PANTHER" id="PTHR16501:SF6">
    <property type="entry name" value="TRANSPORT AND GOLGI ORGANIZATION PROTEIN 11"/>
    <property type="match status" value="1"/>
</dbReference>
<dbReference type="GO" id="GO:0000266">
    <property type="term" value="P:mitochondrial fission"/>
    <property type="evidence" value="ECO:0007669"/>
    <property type="project" value="UniProtKB-UniRule"/>
</dbReference>
<keyword evidence="8 9" id="KW-0576">Peroxisome</keyword>
<evidence type="ECO:0000256" key="2">
    <source>
        <dbReference type="ARBA" id="ARBA00022692"/>
    </source>
</evidence>
<organism evidence="12 13">
    <name type="scientific">Mizuhopecten yessoensis</name>
    <name type="common">Japanese scallop</name>
    <name type="synonym">Patinopecten yessoensis</name>
    <dbReference type="NCBI Taxonomy" id="6573"/>
    <lineage>
        <taxon>Eukaryota</taxon>
        <taxon>Metazoa</taxon>
        <taxon>Spiralia</taxon>
        <taxon>Lophotrochozoa</taxon>
        <taxon>Mollusca</taxon>
        <taxon>Bivalvia</taxon>
        <taxon>Autobranchia</taxon>
        <taxon>Pteriomorphia</taxon>
        <taxon>Pectinida</taxon>
        <taxon>Pectinoidea</taxon>
        <taxon>Pectinidae</taxon>
        <taxon>Mizuhopecten</taxon>
    </lineage>
</organism>
<comment type="subcellular location">
    <subcellularLocation>
        <location evidence="9">Mitochondrion outer membrane</location>
        <topology evidence="9">Single-pass type IV membrane protein</topology>
    </subcellularLocation>
    <subcellularLocation>
        <location evidence="9">Peroxisome</location>
    </subcellularLocation>
</comment>
<protein>
    <recommendedName>
        <fullName evidence="9">Mitochondrial fission factor</fullName>
    </recommendedName>
</protein>
<dbReference type="Proteomes" id="UP000242188">
    <property type="component" value="Unassembled WGS sequence"/>
</dbReference>
<evidence type="ECO:0000313" key="12">
    <source>
        <dbReference type="EMBL" id="OWF49300.1"/>
    </source>
</evidence>
<evidence type="ECO:0000256" key="6">
    <source>
        <dbReference type="ARBA" id="ARBA00023128"/>
    </source>
</evidence>
<feature type="region of interest" description="Disordered" evidence="10">
    <location>
        <begin position="130"/>
        <end position="156"/>
    </location>
</feature>
<sequence length="287" mass="32654">MNGHPDSKEDNSSKTHIQSFPSDYSDVQPSNYDAEFISEISNKMQVPHNLGPNDEVCDPFGYQPPANDVGAHHMIVPDRIFLAGEGQHIGAKENLRLFDPSELPPPQTVPYVGMMTPPRTLTLEEQGFPGMDIKDEAPKQESSSRDKAQQSHNYNGASNFVFPVRETQHTNLSDNTMPELETECHKLGIWGKFITSSMASWQLFRSAVQLEPYTPGISMNESLLLNEEDETTLLKTHVAKLTRKVTLLEEDNIRRSNYEKVLFPFVFGWSIWKVVSVFWSLMRPRHY</sequence>
<dbReference type="GO" id="GO:0005741">
    <property type="term" value="C:mitochondrial outer membrane"/>
    <property type="evidence" value="ECO:0007669"/>
    <property type="project" value="UniProtKB-SubCell"/>
</dbReference>
<evidence type="ECO:0000256" key="9">
    <source>
        <dbReference type="RuleBase" id="RU368040"/>
    </source>
</evidence>
<dbReference type="PANTHER" id="PTHR16501">
    <property type="entry name" value="TRANSPORT AND GOLGI ORGANIZATION PROTEIN 11"/>
    <property type="match status" value="1"/>
</dbReference>
<dbReference type="AlphaFoldDB" id="A0A210QKP0"/>
<dbReference type="GO" id="GO:0090141">
    <property type="term" value="P:positive regulation of mitochondrial fission"/>
    <property type="evidence" value="ECO:0007669"/>
    <property type="project" value="UniProtKB-UniRule"/>
</dbReference>